<evidence type="ECO:0000256" key="5">
    <source>
        <dbReference type="ARBA" id="ARBA00022989"/>
    </source>
</evidence>
<dbReference type="InterPro" id="IPR051907">
    <property type="entry name" value="DoxX-like_oxidoreductase"/>
</dbReference>
<gene>
    <name evidence="8" type="ORF">MCNF_17390</name>
</gene>
<evidence type="ECO:0000256" key="6">
    <source>
        <dbReference type="ARBA" id="ARBA00023136"/>
    </source>
</evidence>
<proteinExistence type="inferred from homology"/>
<evidence type="ECO:0000313" key="9">
    <source>
        <dbReference type="Proteomes" id="UP000466931"/>
    </source>
</evidence>
<dbReference type="EMBL" id="AP022612">
    <property type="protein sequence ID" value="BBZ33134.1"/>
    <property type="molecule type" value="Genomic_DNA"/>
</dbReference>
<evidence type="ECO:0000256" key="7">
    <source>
        <dbReference type="SAM" id="Phobius"/>
    </source>
</evidence>
<name>A0A7I7XVF7_9MYCO</name>
<dbReference type="PANTHER" id="PTHR33452">
    <property type="entry name" value="OXIDOREDUCTASE CATD-RELATED"/>
    <property type="match status" value="1"/>
</dbReference>
<organism evidence="8 9">
    <name type="scientific">Mycolicibacterium confluentis</name>
    <dbReference type="NCBI Taxonomy" id="28047"/>
    <lineage>
        <taxon>Bacteria</taxon>
        <taxon>Bacillati</taxon>
        <taxon>Actinomycetota</taxon>
        <taxon>Actinomycetes</taxon>
        <taxon>Mycobacteriales</taxon>
        <taxon>Mycobacteriaceae</taxon>
        <taxon>Mycolicibacterium</taxon>
    </lineage>
</organism>
<reference evidence="8" key="1">
    <citation type="journal article" date="2019" name="Emerg. Microbes Infect.">
        <title>Comprehensive subspecies identification of 175 nontuberculous mycobacteria species based on 7547 genomic profiles.</title>
        <authorList>
            <person name="Matsumoto Y."/>
            <person name="Kinjo T."/>
            <person name="Motooka D."/>
            <person name="Nabeya D."/>
            <person name="Jung N."/>
            <person name="Uechi K."/>
            <person name="Horii T."/>
            <person name="Iida T."/>
            <person name="Fujita J."/>
            <person name="Nakamura S."/>
        </authorList>
    </citation>
    <scope>NUCLEOTIDE SEQUENCE [LARGE SCALE GENOMIC DNA]</scope>
    <source>
        <strain evidence="8">JCM 13671</strain>
    </source>
</reference>
<keyword evidence="4 7" id="KW-0812">Transmembrane</keyword>
<keyword evidence="5 7" id="KW-1133">Transmembrane helix</keyword>
<accession>A0A7I7XVF7</accession>
<dbReference type="Proteomes" id="UP000466931">
    <property type="component" value="Chromosome"/>
</dbReference>
<feature type="transmembrane region" description="Helical" evidence="7">
    <location>
        <begin position="119"/>
        <end position="139"/>
    </location>
</feature>
<comment type="subcellular location">
    <subcellularLocation>
        <location evidence="1">Cell membrane</location>
        <topology evidence="1">Multi-pass membrane protein</topology>
    </subcellularLocation>
</comment>
<keyword evidence="9" id="KW-1185">Reference proteome</keyword>
<evidence type="ECO:0000256" key="3">
    <source>
        <dbReference type="ARBA" id="ARBA00022475"/>
    </source>
</evidence>
<dbReference type="GO" id="GO:0005886">
    <property type="term" value="C:plasma membrane"/>
    <property type="evidence" value="ECO:0007669"/>
    <property type="project" value="UniProtKB-SubCell"/>
</dbReference>
<comment type="similarity">
    <text evidence="2">Belongs to the DoxX family.</text>
</comment>
<dbReference type="AlphaFoldDB" id="A0A7I7XVF7"/>
<protein>
    <submittedName>
        <fullName evidence="8">Membrane protein</fullName>
    </submittedName>
</protein>
<feature type="transmembrane region" description="Helical" evidence="7">
    <location>
        <begin position="24"/>
        <end position="43"/>
    </location>
</feature>
<dbReference type="Pfam" id="PF07681">
    <property type="entry name" value="DoxX"/>
    <property type="match status" value="1"/>
</dbReference>
<feature type="transmembrane region" description="Helical" evidence="7">
    <location>
        <begin position="64"/>
        <end position="84"/>
    </location>
</feature>
<evidence type="ECO:0000313" key="8">
    <source>
        <dbReference type="EMBL" id="BBZ33134.1"/>
    </source>
</evidence>
<keyword evidence="3" id="KW-1003">Cell membrane</keyword>
<evidence type="ECO:0000256" key="1">
    <source>
        <dbReference type="ARBA" id="ARBA00004651"/>
    </source>
</evidence>
<dbReference type="PANTHER" id="PTHR33452:SF4">
    <property type="entry name" value="BLL4328 PROTEIN"/>
    <property type="match status" value="1"/>
</dbReference>
<dbReference type="InterPro" id="IPR032808">
    <property type="entry name" value="DoxX"/>
</dbReference>
<keyword evidence="6 7" id="KW-0472">Membrane</keyword>
<sequence length="142" mass="15470">MPVNSTAAAYLQCMATNLADRVTTYSATMLSIFRIVIGLLLVCHGTSKLFGWPGGPSVEVLSWPYWWAGLIELVVGVLVTIGLFTREAAFIGSGHMAVAYFWQHFPDDFWPINNGGEPAVLFCFALLLLVFTGPGSLAVSRR</sequence>
<evidence type="ECO:0000256" key="2">
    <source>
        <dbReference type="ARBA" id="ARBA00006679"/>
    </source>
</evidence>
<evidence type="ECO:0000256" key="4">
    <source>
        <dbReference type="ARBA" id="ARBA00022692"/>
    </source>
</evidence>
<reference evidence="8" key="2">
    <citation type="submission" date="2020-02" db="EMBL/GenBank/DDBJ databases">
        <authorList>
            <person name="Matsumoto Y."/>
            <person name="Motooka D."/>
            <person name="Nakamura S."/>
        </authorList>
    </citation>
    <scope>NUCLEOTIDE SEQUENCE</scope>
    <source>
        <strain evidence="8">JCM 13671</strain>
    </source>
</reference>